<dbReference type="RefSeq" id="WP_276859430.1">
    <property type="nucleotide sequence ID" value="NZ_CADAXU010000002.1"/>
</dbReference>
<dbReference type="InterPro" id="IPR049790">
    <property type="entry name" value="Rv3655c/TadE"/>
</dbReference>
<evidence type="ECO:0000259" key="2">
    <source>
        <dbReference type="Pfam" id="PF07811"/>
    </source>
</evidence>
<protein>
    <recommendedName>
        <fullName evidence="2">TadE-like domain-containing protein</fullName>
    </recommendedName>
</protein>
<keyword evidence="1" id="KW-1133">Transmembrane helix</keyword>
<keyword evidence="4" id="KW-1185">Reference proteome</keyword>
<dbReference type="InterPro" id="IPR012495">
    <property type="entry name" value="TadE-like_dom"/>
</dbReference>
<feature type="domain" description="TadE-like" evidence="2">
    <location>
        <begin position="34"/>
        <end position="76"/>
    </location>
</feature>
<accession>A0A087BDH9</accession>
<name>A0A087BDH9_9BIFI</name>
<dbReference type="Proteomes" id="UP000029060">
    <property type="component" value="Unassembled WGS sequence"/>
</dbReference>
<evidence type="ECO:0000313" key="3">
    <source>
        <dbReference type="EMBL" id="KFI69079.1"/>
    </source>
</evidence>
<dbReference type="EMBL" id="JGZC01000010">
    <property type="protein sequence ID" value="KFI69079.1"/>
    <property type="molecule type" value="Genomic_DNA"/>
</dbReference>
<reference evidence="3 4" key="1">
    <citation type="submission" date="2014-03" db="EMBL/GenBank/DDBJ databases">
        <title>Genomics of Bifidobacteria.</title>
        <authorList>
            <person name="Ventura M."/>
            <person name="Milani C."/>
            <person name="Lugli G.A."/>
        </authorList>
    </citation>
    <scope>NUCLEOTIDE SEQUENCE [LARGE SCALE GENOMIC DNA]</scope>
    <source>
        <strain evidence="3 4">LMG 11341</strain>
    </source>
</reference>
<gene>
    <name evidence="3" type="ORF">BMERY_0576</name>
</gene>
<feature type="transmembrane region" description="Helical" evidence="1">
    <location>
        <begin position="36"/>
        <end position="58"/>
    </location>
</feature>
<evidence type="ECO:0000256" key="1">
    <source>
        <dbReference type="SAM" id="Phobius"/>
    </source>
</evidence>
<evidence type="ECO:0000313" key="4">
    <source>
        <dbReference type="Proteomes" id="UP000029060"/>
    </source>
</evidence>
<dbReference type="NCBIfam" id="NF041390">
    <property type="entry name" value="TadE_Rv3655c"/>
    <property type="match status" value="1"/>
</dbReference>
<dbReference type="STRING" id="78345.BMERY_0576"/>
<dbReference type="eggNOG" id="COG4961">
    <property type="taxonomic scope" value="Bacteria"/>
</dbReference>
<comment type="caution">
    <text evidence="3">The sequence shown here is derived from an EMBL/GenBank/DDBJ whole genome shotgun (WGS) entry which is preliminary data.</text>
</comment>
<keyword evidence="1" id="KW-0472">Membrane</keyword>
<dbReference type="Pfam" id="PF07811">
    <property type="entry name" value="TadE"/>
    <property type="match status" value="1"/>
</dbReference>
<sequence length="139" mass="14116">MNGTFMAYRARRPPGRPGDGAITSARLAYRCERGAVTAEFATVLPAVMVVALLLLSLVRLVGVSIGCQDAASAAARAAIASGDETDPSSAARAVVGKGVAVNINMTERQVTVVTRCPVIPDPGGVLPTVVEGKAVGVLS</sequence>
<proteinExistence type="predicted"/>
<organism evidence="3 4">
    <name type="scientific">Bifidobacterium merycicum</name>
    <dbReference type="NCBI Taxonomy" id="78345"/>
    <lineage>
        <taxon>Bacteria</taxon>
        <taxon>Bacillati</taxon>
        <taxon>Actinomycetota</taxon>
        <taxon>Actinomycetes</taxon>
        <taxon>Bifidobacteriales</taxon>
        <taxon>Bifidobacteriaceae</taxon>
        <taxon>Bifidobacterium</taxon>
    </lineage>
</organism>
<keyword evidence="1" id="KW-0812">Transmembrane</keyword>
<dbReference type="AlphaFoldDB" id="A0A087BDH9"/>